<keyword evidence="2 4" id="KW-0808">Transferase</keyword>
<dbReference type="InterPro" id="IPR029063">
    <property type="entry name" value="SAM-dependent_MTases_sf"/>
</dbReference>
<dbReference type="SUPFAM" id="SSF53335">
    <property type="entry name" value="S-adenosyl-L-methionine-dependent methyltransferases"/>
    <property type="match status" value="1"/>
</dbReference>
<organism evidence="4 5">
    <name type="scientific">Pseudomonas putida</name>
    <name type="common">Arthrobacter siderocapsulatus</name>
    <dbReference type="NCBI Taxonomy" id="303"/>
    <lineage>
        <taxon>Bacteria</taxon>
        <taxon>Pseudomonadati</taxon>
        <taxon>Pseudomonadota</taxon>
        <taxon>Gammaproteobacteria</taxon>
        <taxon>Pseudomonadales</taxon>
        <taxon>Pseudomonadaceae</taxon>
        <taxon>Pseudomonas</taxon>
    </lineage>
</organism>
<dbReference type="EMBL" id="MINH01000019">
    <property type="protein sequence ID" value="POG09330.1"/>
    <property type="molecule type" value="Genomic_DNA"/>
</dbReference>
<evidence type="ECO:0000256" key="2">
    <source>
        <dbReference type="ARBA" id="ARBA00022679"/>
    </source>
</evidence>
<feature type="domain" description="DUF6094" evidence="3">
    <location>
        <begin position="11"/>
        <end position="201"/>
    </location>
</feature>
<dbReference type="RefSeq" id="WP_023629560.1">
    <property type="nucleotide sequence ID" value="NZ_CAKNBT010000074.1"/>
</dbReference>
<evidence type="ECO:0000313" key="4">
    <source>
        <dbReference type="EMBL" id="POG09330.1"/>
    </source>
</evidence>
<dbReference type="Proteomes" id="UP000237230">
    <property type="component" value="Unassembled WGS sequence"/>
</dbReference>
<reference evidence="4 5" key="1">
    <citation type="submission" date="2016-08" db="EMBL/GenBank/DDBJ databases">
        <authorList>
            <person name="Seilhamer J.J."/>
        </authorList>
    </citation>
    <scope>NUCLEOTIDE SEQUENCE [LARGE SCALE GENOMIC DNA]</scope>
    <source>
        <strain evidence="4 5">KH-21-114</strain>
    </source>
</reference>
<dbReference type="InterPro" id="IPR002052">
    <property type="entry name" value="DNA_methylase_N6_adenine_CS"/>
</dbReference>
<dbReference type="GeneID" id="93676512"/>
<dbReference type="CDD" id="cd02440">
    <property type="entry name" value="AdoMet_MTases"/>
    <property type="match status" value="1"/>
</dbReference>
<dbReference type="GO" id="GO:0003676">
    <property type="term" value="F:nucleic acid binding"/>
    <property type="evidence" value="ECO:0007669"/>
    <property type="project" value="InterPro"/>
</dbReference>
<evidence type="ECO:0000256" key="1">
    <source>
        <dbReference type="ARBA" id="ARBA00022603"/>
    </source>
</evidence>
<dbReference type="GO" id="GO:0032259">
    <property type="term" value="P:methylation"/>
    <property type="evidence" value="ECO:0007669"/>
    <property type="project" value="UniProtKB-KW"/>
</dbReference>
<dbReference type="GO" id="GO:0008168">
    <property type="term" value="F:methyltransferase activity"/>
    <property type="evidence" value="ECO:0007669"/>
    <property type="project" value="UniProtKB-KW"/>
</dbReference>
<evidence type="ECO:0000259" key="3">
    <source>
        <dbReference type="Pfam" id="PF19587"/>
    </source>
</evidence>
<dbReference type="Gene3D" id="3.40.50.150">
    <property type="entry name" value="Vaccinia Virus protein VP39"/>
    <property type="match status" value="1"/>
</dbReference>
<name>A0A0P7DFP2_PSEPU</name>
<dbReference type="Pfam" id="PF19587">
    <property type="entry name" value="DUF6094"/>
    <property type="match status" value="1"/>
</dbReference>
<dbReference type="InterPro" id="IPR046076">
    <property type="entry name" value="DUF6094"/>
</dbReference>
<dbReference type="PROSITE" id="PS00092">
    <property type="entry name" value="N6_MTASE"/>
    <property type="match status" value="1"/>
</dbReference>
<gene>
    <name evidence="4" type="ORF">BGP84_06150</name>
</gene>
<proteinExistence type="predicted"/>
<reference evidence="4 5" key="2">
    <citation type="submission" date="2018-03" db="EMBL/GenBank/DDBJ databases">
        <title>Draft genome of Pseudomonas putida strain KH-21-114.</title>
        <authorList>
            <person name="Yoshizawa S."/>
            <person name="Khan N.H."/>
            <person name="Nishimura M."/>
            <person name="Chiura H.X."/>
            <person name="Ogura Y."/>
            <person name="Hayashi T."/>
            <person name="Kogure K."/>
        </authorList>
    </citation>
    <scope>NUCLEOTIDE SEQUENCE [LARGE SCALE GENOMIC DNA]</scope>
    <source>
        <strain evidence="4 5">KH-21-114</strain>
    </source>
</reference>
<dbReference type="AlphaFoldDB" id="A0A0P7DFP2"/>
<accession>A0A0P7DFP2</accession>
<dbReference type="OrthoDB" id="1843260at2"/>
<sequence length="479" mass="53581">MALMFPRLARNFARNGYYPTDEITLERTLQALTPATSGRMRICDPCAGEGVALAEAAHLLGRDQVQAFAVEYDRERADHARGLLDRVLHSDLFDTLISRQSFGLLWLNPPYGDLVADHSGASQYQGSGRRRLEKAFYQRCLPLLQYGGVMVLIVPHYVLDDEFTGWLSNHFTEMRVYGAADPTFKQVVIFGIRVRRQDLARVSTNQVRSRLQAIGAGQEQAEEIPANWTWEPYLVPSAASELEHFYRITLEPEQFASEILRLRGLWPDFNLHFGKTGLQPRAPVRELSRWHLALALAAGAISGVVRSKSGRTLVVKGDTYKDKVRKTEFTEDEKGNVSEVRILTDRFIPIIRAWEMTPSSVNHGQVLIISSSPASNDETPATDQSVATPLFNPGQIMMTAAVSHLVETGQLNPTPALKRHLAGDWGELCDDDRSSNQLALTHGDRLFSSYDIDAGDESRLWIITEADRSSTTLLLPSDY</sequence>
<comment type="caution">
    <text evidence="4">The sequence shown here is derived from an EMBL/GenBank/DDBJ whole genome shotgun (WGS) entry which is preliminary data.</text>
</comment>
<keyword evidence="1 4" id="KW-0489">Methyltransferase</keyword>
<dbReference type="PRINTS" id="PR00507">
    <property type="entry name" value="N12N6MTFRASE"/>
</dbReference>
<protein>
    <submittedName>
        <fullName evidence="4">Methyltransferase</fullName>
    </submittedName>
</protein>
<evidence type="ECO:0000313" key="5">
    <source>
        <dbReference type="Proteomes" id="UP000237230"/>
    </source>
</evidence>